<dbReference type="RefSeq" id="WP_073175868.1">
    <property type="nucleotide sequence ID" value="NZ_FQVE01000011.1"/>
</dbReference>
<dbReference type="EMBL" id="FQVE01000011">
    <property type="protein sequence ID" value="SHH06366.1"/>
    <property type="molecule type" value="Genomic_DNA"/>
</dbReference>
<dbReference type="InterPro" id="IPR050767">
    <property type="entry name" value="Sel1_AlgK"/>
</dbReference>
<dbReference type="SMART" id="SM00671">
    <property type="entry name" value="SEL1"/>
    <property type="match status" value="4"/>
</dbReference>
<gene>
    <name evidence="1" type="ORF">SAMN02787073_0186</name>
</gene>
<reference evidence="2" key="1">
    <citation type="submission" date="2016-11" db="EMBL/GenBank/DDBJ databases">
        <authorList>
            <person name="Varghese N."/>
            <person name="Submissions S."/>
        </authorList>
    </citation>
    <scope>NUCLEOTIDE SEQUENCE [LARGE SCALE GENOMIC DNA]</scope>
    <source>
        <strain evidence="2">YR203</strain>
    </source>
</reference>
<evidence type="ECO:0008006" key="3">
    <source>
        <dbReference type="Google" id="ProtNLM"/>
    </source>
</evidence>
<evidence type="ECO:0000313" key="1">
    <source>
        <dbReference type="EMBL" id="SHH06366.1"/>
    </source>
</evidence>
<protein>
    <recommendedName>
        <fullName evidence="3">TPR repeat</fullName>
    </recommendedName>
</protein>
<dbReference type="InterPro" id="IPR006597">
    <property type="entry name" value="Sel1-like"/>
</dbReference>
<dbReference type="AlphaFoldDB" id="A0A1M5PXE4"/>
<dbReference type="InterPro" id="IPR011990">
    <property type="entry name" value="TPR-like_helical_dom_sf"/>
</dbReference>
<dbReference type="InterPro" id="IPR032774">
    <property type="entry name" value="WG_beta_rep"/>
</dbReference>
<dbReference type="Pfam" id="PF08238">
    <property type="entry name" value="Sel1"/>
    <property type="match status" value="4"/>
</dbReference>
<dbReference type="SUPFAM" id="SSF81901">
    <property type="entry name" value="HCP-like"/>
    <property type="match status" value="1"/>
</dbReference>
<sequence>MAHRIYLYNSDLKTKEQYPHYLGEWNYEIPPLLIPLFSGNPRSKGKLMYFDKEEGVSKLRLFYQLLADHHELHHKKFYEEPVGKMFEFLESLPYDTFVMDAWDVFNMNEESHTSQAKEWIEEIRESTQLYQRSIESGDVNILQEEILKRSGYGSFLEMLETDWINYGLGYWNDAAYKDTTETFEENGLFGLKDSKGDSILAAVYDEIFIFSDEGTALVQKNGLFGYIRNDGSTAVECMYQDAFDALSIHDREYGIVQCDNHLGIIDINTGEWTVPNEYDQLELLYEGLFNAKKTDGFRVIDVHNREIIADRSETAFDFDYHELIFRKQPGSSKRVYYTLKGIYLGEFPEDTLTQMTNGYYWVSPNKFQKKISIIQPDGCLLASEIDKIIVLDNYTSLAYLKDRKWKIYDMVSSGFRLDDQVLDQVHMGWYPQFMKNVFVISGPDGTGLYDAGEGFWLIPLSAGNLKIEACNQEIFRISVRDGMFYYDQKTDTKSLKYDYICEGLDYETQLLCLFRNEAMFILDKMRKVHEVSDFQMGMMYGKKHNLRGKDQAYFLNFYTLWKNRKGEGYESYFDDETLMSAAAACFKEGKTGDAVRLYSLGADRDNADMMLELGFILTDPGIPKFYDLQKGLSLYEKAAQKDQSYAWNNLGYHYQNGIGYPKNVKKALKCYQKAADLGNATAMGNLGDLYFYGELLLKDYDRALEYYKQAEKKYSFNGQNISEIYYQKGAYADLHRYLKKDRDEPYSLIYYGIMYDHGYGVKQNTKKAMGYYEKALDHSTYYYALERLLYYYKDDPSFADPEKWEYWRAFAKDNDMDI</sequence>
<accession>A0A1M5PXE4</accession>
<dbReference type="Gene3D" id="1.25.40.10">
    <property type="entry name" value="Tetratricopeptide repeat domain"/>
    <property type="match status" value="1"/>
</dbReference>
<name>A0A1M5PXE4_9FLAO</name>
<dbReference type="Pfam" id="PF14903">
    <property type="entry name" value="WG_beta_rep"/>
    <property type="match status" value="1"/>
</dbReference>
<organism evidence="1 2">
    <name type="scientific">Chryseobacterium vrystaatense</name>
    <dbReference type="NCBI Taxonomy" id="307480"/>
    <lineage>
        <taxon>Bacteria</taxon>
        <taxon>Pseudomonadati</taxon>
        <taxon>Bacteroidota</taxon>
        <taxon>Flavobacteriia</taxon>
        <taxon>Flavobacteriales</taxon>
        <taxon>Weeksellaceae</taxon>
        <taxon>Chryseobacterium group</taxon>
        <taxon>Chryseobacterium</taxon>
    </lineage>
</organism>
<proteinExistence type="predicted"/>
<dbReference type="PANTHER" id="PTHR11102">
    <property type="entry name" value="SEL-1-LIKE PROTEIN"/>
    <property type="match status" value="1"/>
</dbReference>
<dbReference type="GO" id="GO:0036503">
    <property type="term" value="P:ERAD pathway"/>
    <property type="evidence" value="ECO:0007669"/>
    <property type="project" value="TreeGrafter"/>
</dbReference>
<dbReference type="PANTHER" id="PTHR11102:SF147">
    <property type="entry name" value="SEL1L ADAPTOR SUBUNIT OF ERAD E3 UBIQUITIN LIGASE"/>
    <property type="match status" value="1"/>
</dbReference>
<dbReference type="Proteomes" id="UP000184108">
    <property type="component" value="Unassembled WGS sequence"/>
</dbReference>
<evidence type="ECO:0000313" key="2">
    <source>
        <dbReference type="Proteomes" id="UP000184108"/>
    </source>
</evidence>